<sequence>MPPYIHRDDYDDFLKPSKRISLLSSGSGKPGYKEEYYQPHVFQQSVTLTATMWDENDSKGTLGALKFGNWGILTEYSPLFMGLICGFGIVLVVMTSVVLWRYCLVSASKKICCRGTYGVKACQMDKSSAPVRLQKKESLNGFEHFHRYDLNPVRRCSTLHRSATVDSIPLNNTHVPCVDFKNRLNKPEEQSFHCIQNSDSYVQIPQREPLMSNDVYTSHLYLEKLHSNSDLSKNLSRSTPALEDLYAKVNFSKKRKNRMRKGDAAIIAMSKSHSGNNDDSTLDQTCTAVVVYNERTAL</sequence>
<reference evidence="2 3" key="1">
    <citation type="submission" date="2023-09" db="EMBL/GenBank/DDBJ databases">
        <title>Genomes of two closely related lineages of the louse Polyplax serrata with different host specificities.</title>
        <authorList>
            <person name="Martinu J."/>
            <person name="Tarabai H."/>
            <person name="Stefka J."/>
            <person name="Hypsa V."/>
        </authorList>
    </citation>
    <scope>NUCLEOTIDE SEQUENCE [LARGE SCALE GENOMIC DNA]</scope>
    <source>
        <strain evidence="2">98ZLc_SE</strain>
    </source>
</reference>
<proteinExistence type="predicted"/>
<keyword evidence="3" id="KW-1185">Reference proteome</keyword>
<evidence type="ECO:0000256" key="1">
    <source>
        <dbReference type="SAM" id="Phobius"/>
    </source>
</evidence>
<comment type="caution">
    <text evidence="2">The sequence shown here is derived from an EMBL/GenBank/DDBJ whole genome shotgun (WGS) entry which is preliminary data.</text>
</comment>
<gene>
    <name evidence="2" type="ORF">RUM44_006916</name>
</gene>
<name>A0ABR1AZ82_POLSC</name>
<feature type="transmembrane region" description="Helical" evidence="1">
    <location>
        <begin position="79"/>
        <end position="100"/>
    </location>
</feature>
<keyword evidence="1" id="KW-1133">Transmembrane helix</keyword>
<organism evidence="2 3">
    <name type="scientific">Polyplax serrata</name>
    <name type="common">Common mouse louse</name>
    <dbReference type="NCBI Taxonomy" id="468196"/>
    <lineage>
        <taxon>Eukaryota</taxon>
        <taxon>Metazoa</taxon>
        <taxon>Ecdysozoa</taxon>
        <taxon>Arthropoda</taxon>
        <taxon>Hexapoda</taxon>
        <taxon>Insecta</taxon>
        <taxon>Pterygota</taxon>
        <taxon>Neoptera</taxon>
        <taxon>Paraneoptera</taxon>
        <taxon>Psocodea</taxon>
        <taxon>Troctomorpha</taxon>
        <taxon>Phthiraptera</taxon>
        <taxon>Anoplura</taxon>
        <taxon>Polyplacidae</taxon>
        <taxon>Polyplax</taxon>
    </lineage>
</organism>
<evidence type="ECO:0000313" key="2">
    <source>
        <dbReference type="EMBL" id="KAK6631886.1"/>
    </source>
</evidence>
<keyword evidence="1" id="KW-0812">Transmembrane</keyword>
<dbReference type="EMBL" id="JAWJWF010000005">
    <property type="protein sequence ID" value="KAK6631886.1"/>
    <property type="molecule type" value="Genomic_DNA"/>
</dbReference>
<accession>A0ABR1AZ82</accession>
<evidence type="ECO:0000313" key="3">
    <source>
        <dbReference type="Proteomes" id="UP001359485"/>
    </source>
</evidence>
<dbReference type="Proteomes" id="UP001359485">
    <property type="component" value="Unassembled WGS sequence"/>
</dbReference>
<keyword evidence="1" id="KW-0472">Membrane</keyword>
<protein>
    <submittedName>
        <fullName evidence="2">Uncharacterized protein</fullName>
    </submittedName>
</protein>